<dbReference type="EMBL" id="FNSC01000001">
    <property type="protein sequence ID" value="SED83417.1"/>
    <property type="molecule type" value="Genomic_DNA"/>
</dbReference>
<dbReference type="STRING" id="53406.SAMN05421553_3437"/>
<dbReference type="NCBIfam" id="NF003818">
    <property type="entry name" value="PRK05409.1"/>
    <property type="match status" value="1"/>
</dbReference>
<dbReference type="PANTHER" id="PTHR42194">
    <property type="entry name" value="UPF0276 PROTEIN HI_1600"/>
    <property type="match status" value="1"/>
</dbReference>
<dbReference type="Pfam" id="PF05114">
    <property type="entry name" value="MbnB_TglH_ChrH"/>
    <property type="match status" value="1"/>
</dbReference>
<accession>A0A1H5DWZ6</accession>
<dbReference type="AlphaFoldDB" id="A0A1H5DWZ6"/>
<dbReference type="RefSeq" id="WP_090384573.1">
    <property type="nucleotide sequence ID" value="NZ_CP156749.1"/>
</dbReference>
<dbReference type="Gene3D" id="3.20.20.150">
    <property type="entry name" value="Divalent-metal-dependent TIM barrel enzymes"/>
    <property type="match status" value="1"/>
</dbReference>
<dbReference type="PANTHER" id="PTHR42194:SF1">
    <property type="entry name" value="UPF0276 PROTEIN HI_1600"/>
    <property type="match status" value="1"/>
</dbReference>
<reference evidence="2" key="1">
    <citation type="submission" date="2016-10" db="EMBL/GenBank/DDBJ databases">
        <authorList>
            <person name="Varghese N."/>
            <person name="Submissions S."/>
        </authorList>
    </citation>
    <scope>NUCLEOTIDE SEQUENCE [LARGE SCALE GENOMIC DNA]</scope>
    <source>
        <strain evidence="2">DSM 12111</strain>
    </source>
</reference>
<dbReference type="SUPFAM" id="SSF51658">
    <property type="entry name" value="Xylose isomerase-like"/>
    <property type="match status" value="1"/>
</dbReference>
<dbReference type="InterPro" id="IPR007801">
    <property type="entry name" value="MbnB/TglH/ChrH"/>
</dbReference>
<evidence type="ECO:0000313" key="2">
    <source>
        <dbReference type="Proteomes" id="UP000242849"/>
    </source>
</evidence>
<evidence type="ECO:0000313" key="1">
    <source>
        <dbReference type="EMBL" id="SED83417.1"/>
    </source>
</evidence>
<name>A0A1H5DWZ6_PSEAG</name>
<gene>
    <name evidence="1" type="ORF">SAMN05421553_3437</name>
</gene>
<organism evidence="1 2">
    <name type="scientific">Pseudomonas anguilliseptica</name>
    <dbReference type="NCBI Taxonomy" id="53406"/>
    <lineage>
        <taxon>Bacteria</taxon>
        <taxon>Pseudomonadati</taxon>
        <taxon>Pseudomonadota</taxon>
        <taxon>Gammaproteobacteria</taxon>
        <taxon>Pseudomonadales</taxon>
        <taxon>Pseudomonadaceae</taxon>
        <taxon>Pseudomonas</taxon>
    </lineage>
</organism>
<keyword evidence="2" id="KW-1185">Reference proteome</keyword>
<dbReference type="OrthoDB" id="9763101at2"/>
<sequence length="289" mass="31785">MSSLALRGGAGVAFKPVHFDALLANPGRVDFIEVHAENYFGEGGLLHAQLAELRRHLPLSVHGVGLSLGGVDPLDAQHLQRLRRLCERYEPRLVSEHLAWSGHAGQYLGDLLPLAYSAATLQRVSSRIQQVQEALGRTILIENPAVYLRLDESDMSEVEFLRQLSRDTDCGLLLDLNNLLVSCHNCGGSPDTYLKALPAERVGELHLAGHTRMAIGDGTLLIDDHASAVADDTWALYVQWLLLAGPRPSLIEWDRELPAWNTLAAEVDCARTLQQSPYMPPCASREKHA</sequence>
<dbReference type="Proteomes" id="UP000242849">
    <property type="component" value="Unassembled WGS sequence"/>
</dbReference>
<proteinExistence type="predicted"/>
<dbReference type="InterPro" id="IPR036237">
    <property type="entry name" value="Xyl_isomerase-like_sf"/>
</dbReference>
<protein>
    <submittedName>
        <fullName evidence="1">Uncharacterized protein</fullName>
    </submittedName>
</protein>